<reference evidence="3 4" key="1">
    <citation type="journal article" date="2016" name="Mol. Biol. Evol.">
        <title>Comparative Genomics of Early-Diverging Mushroom-Forming Fungi Provides Insights into the Origins of Lignocellulose Decay Capabilities.</title>
        <authorList>
            <person name="Nagy L.G."/>
            <person name="Riley R."/>
            <person name="Tritt A."/>
            <person name="Adam C."/>
            <person name="Daum C."/>
            <person name="Floudas D."/>
            <person name="Sun H."/>
            <person name="Yadav J.S."/>
            <person name="Pangilinan J."/>
            <person name="Larsson K.H."/>
            <person name="Matsuura K."/>
            <person name="Barry K."/>
            <person name="Labutti K."/>
            <person name="Kuo R."/>
            <person name="Ohm R.A."/>
            <person name="Bhattacharya S.S."/>
            <person name="Shirouzu T."/>
            <person name="Yoshinaga Y."/>
            <person name="Martin F.M."/>
            <person name="Grigoriev I.V."/>
            <person name="Hibbett D.S."/>
        </authorList>
    </citation>
    <scope>NUCLEOTIDE SEQUENCE [LARGE SCALE GENOMIC DNA]</scope>
    <source>
        <strain evidence="3 4">HHB12029</strain>
    </source>
</reference>
<dbReference type="AlphaFoldDB" id="A0A165PIL6"/>
<feature type="signal peptide" evidence="2">
    <location>
        <begin position="1"/>
        <end position="17"/>
    </location>
</feature>
<evidence type="ECO:0000256" key="2">
    <source>
        <dbReference type="SAM" id="SignalP"/>
    </source>
</evidence>
<feature type="region of interest" description="Disordered" evidence="1">
    <location>
        <begin position="40"/>
        <end position="77"/>
    </location>
</feature>
<evidence type="ECO:0000313" key="4">
    <source>
        <dbReference type="Proteomes" id="UP000077266"/>
    </source>
</evidence>
<dbReference type="EMBL" id="KV425889">
    <property type="protein sequence ID" value="KZW02231.1"/>
    <property type="molecule type" value="Genomic_DNA"/>
</dbReference>
<gene>
    <name evidence="3" type="ORF">EXIGLDRAFT_744687</name>
</gene>
<name>A0A165PIL6_EXIGL</name>
<protein>
    <submittedName>
        <fullName evidence="3">Uncharacterized protein</fullName>
    </submittedName>
</protein>
<organism evidence="3 4">
    <name type="scientific">Exidia glandulosa HHB12029</name>
    <dbReference type="NCBI Taxonomy" id="1314781"/>
    <lineage>
        <taxon>Eukaryota</taxon>
        <taxon>Fungi</taxon>
        <taxon>Dikarya</taxon>
        <taxon>Basidiomycota</taxon>
        <taxon>Agaricomycotina</taxon>
        <taxon>Agaricomycetes</taxon>
        <taxon>Auriculariales</taxon>
        <taxon>Exidiaceae</taxon>
        <taxon>Exidia</taxon>
    </lineage>
</organism>
<accession>A0A165PIL6</accession>
<dbReference type="InParanoid" id="A0A165PIL6"/>
<evidence type="ECO:0000313" key="3">
    <source>
        <dbReference type="EMBL" id="KZW02231.1"/>
    </source>
</evidence>
<sequence>MSTILYVAFCLPVVVPAEQAGALNITLNYELSVSVLGNSAIPSTGPPSGPTLRRRNPDTMNVPTRSTEPPPFPFPRRRKDLLEGPAPGCKIRYGAPPPFGMMPRRLYASKIGDCPPPEGEEEEAEEESKIRYGALPPLGMMPRRRNPSTFGVPPVEEDEEEVEPDEFSKVHYGNPPPGPVTRRLNPHTLYAPMMHYGIPPPGRYPRRRNPLTLNIPSYYFSSFKQSSCTPFHLLYRNRVRGPRPLFKFCVHSKKGRVRSNPSVYALGFDL</sequence>
<feature type="chain" id="PRO_5007864011" evidence="2">
    <location>
        <begin position="18"/>
        <end position="270"/>
    </location>
</feature>
<keyword evidence="2" id="KW-0732">Signal</keyword>
<keyword evidence="4" id="KW-1185">Reference proteome</keyword>
<dbReference type="Proteomes" id="UP000077266">
    <property type="component" value="Unassembled WGS sequence"/>
</dbReference>
<evidence type="ECO:0000256" key="1">
    <source>
        <dbReference type="SAM" id="MobiDB-lite"/>
    </source>
</evidence>
<proteinExistence type="predicted"/>
<feature type="compositionally biased region" description="Polar residues" evidence="1">
    <location>
        <begin position="58"/>
        <end position="67"/>
    </location>
</feature>